<dbReference type="Proteomes" id="UP001219525">
    <property type="component" value="Unassembled WGS sequence"/>
</dbReference>
<protein>
    <submittedName>
        <fullName evidence="1">Uncharacterized protein</fullName>
    </submittedName>
</protein>
<evidence type="ECO:0000313" key="1">
    <source>
        <dbReference type="EMBL" id="KAJ7222293.1"/>
    </source>
</evidence>
<dbReference type="AlphaFoldDB" id="A0AAD6VVI6"/>
<reference evidence="1" key="1">
    <citation type="submission" date="2023-03" db="EMBL/GenBank/DDBJ databases">
        <title>Massive genome expansion in bonnet fungi (Mycena s.s.) driven by repeated elements and novel gene families across ecological guilds.</title>
        <authorList>
            <consortium name="Lawrence Berkeley National Laboratory"/>
            <person name="Harder C.B."/>
            <person name="Miyauchi S."/>
            <person name="Viragh M."/>
            <person name="Kuo A."/>
            <person name="Thoen E."/>
            <person name="Andreopoulos B."/>
            <person name="Lu D."/>
            <person name="Skrede I."/>
            <person name="Drula E."/>
            <person name="Henrissat B."/>
            <person name="Morin E."/>
            <person name="Kohler A."/>
            <person name="Barry K."/>
            <person name="LaButti K."/>
            <person name="Morin E."/>
            <person name="Salamov A."/>
            <person name="Lipzen A."/>
            <person name="Mereny Z."/>
            <person name="Hegedus B."/>
            <person name="Baldrian P."/>
            <person name="Stursova M."/>
            <person name="Weitz H."/>
            <person name="Taylor A."/>
            <person name="Grigoriev I.V."/>
            <person name="Nagy L.G."/>
            <person name="Martin F."/>
            <person name="Kauserud H."/>
        </authorList>
    </citation>
    <scope>NUCLEOTIDE SEQUENCE</scope>
    <source>
        <strain evidence="1">9144</strain>
    </source>
</reference>
<accession>A0AAD6VVI6</accession>
<name>A0AAD6VVI6_9AGAR</name>
<gene>
    <name evidence="1" type="ORF">GGX14DRAFT_663171</name>
</gene>
<organism evidence="1 2">
    <name type="scientific">Mycena pura</name>
    <dbReference type="NCBI Taxonomy" id="153505"/>
    <lineage>
        <taxon>Eukaryota</taxon>
        <taxon>Fungi</taxon>
        <taxon>Dikarya</taxon>
        <taxon>Basidiomycota</taxon>
        <taxon>Agaricomycotina</taxon>
        <taxon>Agaricomycetes</taxon>
        <taxon>Agaricomycetidae</taxon>
        <taxon>Agaricales</taxon>
        <taxon>Marasmiineae</taxon>
        <taxon>Mycenaceae</taxon>
        <taxon>Mycena</taxon>
    </lineage>
</organism>
<sequence length="290" mass="30749">MVHVATKFMIRALSAAPPHPAYCNVEGNLHSRRVGVISMNADPNSQVSFGLYRASAMELSTIRCNNSIVVPDADFTVSPRSSPTATSFSPSSLASMEAPTLSRILLGCAWHVPSMTASSRAPCTGRGLLRGCARARVEPLVSSRAPCAGRGLLHGCARAHIEPPVCSAAQPWQSRRCACSSMTVSSRALALGEVSSVGVRALTPPLLQGEERTQAHCVAVVCLLFKSRGVFAKPTHVSSACRRVLSLRLPSGCFALPLVVAEDDLLHAAVRIIGGASRTRYCSTTSWARE</sequence>
<dbReference type="EMBL" id="JARJCW010000007">
    <property type="protein sequence ID" value="KAJ7222293.1"/>
    <property type="molecule type" value="Genomic_DNA"/>
</dbReference>
<evidence type="ECO:0000313" key="2">
    <source>
        <dbReference type="Proteomes" id="UP001219525"/>
    </source>
</evidence>
<comment type="caution">
    <text evidence="1">The sequence shown here is derived from an EMBL/GenBank/DDBJ whole genome shotgun (WGS) entry which is preliminary data.</text>
</comment>
<proteinExistence type="predicted"/>
<keyword evidence="2" id="KW-1185">Reference proteome</keyword>